<comment type="similarity">
    <text evidence="1">Belongs to the GDA1/CD39 NTPase family.</text>
</comment>
<feature type="non-terminal residue" evidence="4">
    <location>
        <position position="1"/>
    </location>
</feature>
<dbReference type="EMBL" id="NIRI02000056">
    <property type="protein sequence ID" value="KAG5442675.1"/>
    <property type="molecule type" value="Genomic_DNA"/>
</dbReference>
<name>A0A8T1M1H7_CLOSI</name>
<evidence type="ECO:0000256" key="1">
    <source>
        <dbReference type="ARBA" id="ARBA00009283"/>
    </source>
</evidence>
<accession>A0A8T1M1H7</accession>
<keyword evidence="5" id="KW-1185">Reference proteome</keyword>
<evidence type="ECO:0000256" key="2">
    <source>
        <dbReference type="ARBA" id="ARBA00022801"/>
    </source>
</evidence>
<keyword evidence="3" id="KW-0812">Transmembrane</keyword>
<sequence>NKFVNIKMHHCFKAIYVVTLLHDGLHFPENYEKLHRVDEINGTDVQWSLGAIFFILNAIPNRQGSSTCQAFLIGICVFIIVLMVLCFTIICACRRCFRRAQNTVQFRNVTVSQTSPCTQTNTHHNLRPSTYRIGSVENRTAESIVQVVPV</sequence>
<reference evidence="4 5" key="2">
    <citation type="journal article" date="2021" name="Genomics">
        <title>High-quality reference genome for Clonorchis sinensis.</title>
        <authorList>
            <person name="Young N.D."/>
            <person name="Stroehlein A.J."/>
            <person name="Kinkar L."/>
            <person name="Wang T."/>
            <person name="Sohn W.M."/>
            <person name="Chang B.C.H."/>
            <person name="Kaur P."/>
            <person name="Weisz D."/>
            <person name="Dudchenko O."/>
            <person name="Aiden E.L."/>
            <person name="Korhonen P.K."/>
            <person name="Gasser R.B."/>
        </authorList>
    </citation>
    <scope>NUCLEOTIDE SEQUENCE [LARGE SCALE GENOMIC DNA]</scope>
    <source>
        <strain evidence="4">Cs-k2</strain>
    </source>
</reference>
<dbReference type="GO" id="GO:0016787">
    <property type="term" value="F:hydrolase activity"/>
    <property type="evidence" value="ECO:0007669"/>
    <property type="project" value="UniProtKB-KW"/>
</dbReference>
<dbReference type="Pfam" id="PF01150">
    <property type="entry name" value="GDA1_CD39"/>
    <property type="match status" value="1"/>
</dbReference>
<dbReference type="Proteomes" id="UP000286415">
    <property type="component" value="Unassembled WGS sequence"/>
</dbReference>
<evidence type="ECO:0000313" key="5">
    <source>
        <dbReference type="Proteomes" id="UP000286415"/>
    </source>
</evidence>
<keyword evidence="2" id="KW-0378">Hydrolase</keyword>
<comment type="caution">
    <text evidence="4">The sequence shown here is derived from an EMBL/GenBank/DDBJ whole genome shotgun (WGS) entry which is preliminary data.</text>
</comment>
<dbReference type="AlphaFoldDB" id="A0A8T1M1H7"/>
<reference evidence="4 5" key="1">
    <citation type="journal article" date="2018" name="Biotechnol. Adv.">
        <title>Improved genomic resources and new bioinformatic workflow for the carcinogenic parasite Clonorchis sinensis: Biotechnological implications.</title>
        <authorList>
            <person name="Wang D."/>
            <person name="Korhonen P.K."/>
            <person name="Gasser R.B."/>
            <person name="Young N.D."/>
        </authorList>
    </citation>
    <scope>NUCLEOTIDE SEQUENCE [LARGE SCALE GENOMIC DNA]</scope>
    <source>
        <strain evidence="4">Cs-k2</strain>
    </source>
</reference>
<dbReference type="OrthoDB" id="6281657at2759"/>
<protein>
    <submittedName>
        <fullName evidence="4">Ectonucleoside triphosphate diphosphohydrolase 1</fullName>
    </submittedName>
</protein>
<organism evidence="4 5">
    <name type="scientific">Clonorchis sinensis</name>
    <name type="common">Chinese liver fluke</name>
    <dbReference type="NCBI Taxonomy" id="79923"/>
    <lineage>
        <taxon>Eukaryota</taxon>
        <taxon>Metazoa</taxon>
        <taxon>Spiralia</taxon>
        <taxon>Lophotrochozoa</taxon>
        <taxon>Platyhelminthes</taxon>
        <taxon>Trematoda</taxon>
        <taxon>Digenea</taxon>
        <taxon>Opisthorchiida</taxon>
        <taxon>Opisthorchiata</taxon>
        <taxon>Opisthorchiidae</taxon>
        <taxon>Clonorchis</taxon>
    </lineage>
</organism>
<keyword evidence="3" id="KW-1133">Transmembrane helix</keyword>
<feature type="transmembrane region" description="Helical" evidence="3">
    <location>
        <begin position="70"/>
        <end position="93"/>
    </location>
</feature>
<gene>
    <name evidence="4" type="ORF">CSKR_202599</name>
</gene>
<dbReference type="InterPro" id="IPR000407">
    <property type="entry name" value="GDA1_CD39_NTPase"/>
</dbReference>
<evidence type="ECO:0000313" key="4">
    <source>
        <dbReference type="EMBL" id="KAG5442675.1"/>
    </source>
</evidence>
<evidence type="ECO:0000256" key="3">
    <source>
        <dbReference type="SAM" id="Phobius"/>
    </source>
</evidence>
<proteinExistence type="inferred from homology"/>
<keyword evidence="3" id="KW-0472">Membrane</keyword>